<feature type="transmembrane region" description="Helical" evidence="7">
    <location>
        <begin position="452"/>
        <end position="475"/>
    </location>
</feature>
<dbReference type="InterPro" id="IPR047928">
    <property type="entry name" value="Perm_prefix_1"/>
</dbReference>
<evidence type="ECO:0000256" key="6">
    <source>
        <dbReference type="ARBA" id="ARBA00038076"/>
    </source>
</evidence>
<dbReference type="NCBIfam" id="TIGR03434">
    <property type="entry name" value="ADOP"/>
    <property type="match status" value="1"/>
</dbReference>
<evidence type="ECO:0000256" key="5">
    <source>
        <dbReference type="ARBA" id="ARBA00023136"/>
    </source>
</evidence>
<dbReference type="Pfam" id="PF02687">
    <property type="entry name" value="FtsX"/>
    <property type="match status" value="2"/>
</dbReference>
<dbReference type="PANTHER" id="PTHR30572:SF4">
    <property type="entry name" value="ABC TRANSPORTER PERMEASE YTRF"/>
    <property type="match status" value="1"/>
</dbReference>
<dbReference type="InterPro" id="IPR003838">
    <property type="entry name" value="ABC3_permease_C"/>
</dbReference>
<keyword evidence="11" id="KW-1185">Reference proteome</keyword>
<dbReference type="Proteomes" id="UP000593892">
    <property type="component" value="Chromosome"/>
</dbReference>
<dbReference type="GO" id="GO:0005886">
    <property type="term" value="C:plasma membrane"/>
    <property type="evidence" value="ECO:0007669"/>
    <property type="project" value="UniProtKB-SubCell"/>
</dbReference>
<feature type="transmembrane region" description="Helical" evidence="7">
    <location>
        <begin position="96"/>
        <end position="118"/>
    </location>
</feature>
<proteinExistence type="inferred from homology"/>
<evidence type="ECO:0000256" key="4">
    <source>
        <dbReference type="ARBA" id="ARBA00022989"/>
    </source>
</evidence>
<keyword evidence="2" id="KW-1003">Cell membrane</keyword>
<comment type="subcellular location">
    <subcellularLocation>
        <location evidence="1">Cell membrane</location>
        <topology evidence="1">Multi-pass membrane protein</topology>
    </subcellularLocation>
</comment>
<name>A0A7S7SN91_PALFE</name>
<keyword evidence="4 7" id="KW-1133">Transmembrane helix</keyword>
<feature type="domain" description="MacB-like periplasmic core" evidence="9">
    <location>
        <begin position="97"/>
        <end position="310"/>
    </location>
</feature>
<evidence type="ECO:0000256" key="1">
    <source>
        <dbReference type="ARBA" id="ARBA00004651"/>
    </source>
</evidence>
<gene>
    <name evidence="10" type="ORF">IRI77_15050</name>
</gene>
<dbReference type="InterPro" id="IPR025857">
    <property type="entry name" value="MacB_PCD"/>
</dbReference>
<feature type="transmembrane region" description="Helical" evidence="7">
    <location>
        <begin position="355"/>
        <end position="378"/>
    </location>
</feature>
<dbReference type="NCBIfam" id="NF038403">
    <property type="entry name" value="perm_prefix_1"/>
    <property type="match status" value="1"/>
</dbReference>
<evidence type="ECO:0000313" key="11">
    <source>
        <dbReference type="Proteomes" id="UP000593892"/>
    </source>
</evidence>
<feature type="domain" description="ABC3 transporter permease C-terminal" evidence="8">
    <location>
        <begin position="776"/>
        <end position="889"/>
    </location>
</feature>
<dbReference type="InterPro" id="IPR017800">
    <property type="entry name" value="ADOP"/>
</dbReference>
<dbReference type="EMBL" id="CP063849">
    <property type="protein sequence ID" value="QOY91209.1"/>
    <property type="molecule type" value="Genomic_DNA"/>
</dbReference>
<dbReference type="RefSeq" id="WP_194452863.1">
    <property type="nucleotide sequence ID" value="NZ_CP063849.1"/>
</dbReference>
<reference evidence="10 11" key="1">
    <citation type="submission" date="2020-10" db="EMBL/GenBank/DDBJ databases">
        <title>Complete genome sequence of Paludibaculum fermentans P105T, a facultatively anaerobic acidobacterium capable of dissimilatory Fe(III) reduction.</title>
        <authorList>
            <person name="Dedysh S.N."/>
            <person name="Beletsky A.V."/>
            <person name="Kulichevskaya I.S."/>
            <person name="Mardanov A.V."/>
            <person name="Ravin N.V."/>
        </authorList>
    </citation>
    <scope>NUCLEOTIDE SEQUENCE [LARGE SCALE GENOMIC DNA]</scope>
    <source>
        <strain evidence="10 11">P105</strain>
    </source>
</reference>
<comment type="similarity">
    <text evidence="6">Belongs to the ABC-4 integral membrane protein family.</text>
</comment>
<feature type="transmembrane region" description="Helical" evidence="7">
    <location>
        <begin position="859"/>
        <end position="879"/>
    </location>
</feature>
<evidence type="ECO:0000313" key="10">
    <source>
        <dbReference type="EMBL" id="QOY91209.1"/>
    </source>
</evidence>
<sequence length="896" mass="97392">MSLWRQLTRGLRALGRRRAVEQEIEAEVEHFLDEATQEHVRRGLSLEDARRAASVEMGSRTAVVEEVREYGWENRIEMLAGDVRYALRRLRGNPGFTVVSVLMLALGIGASATIFSVIDGVLLKPLPYPEAERLVALRHTAPGLNIPDMNLAVSLFLTYREENRAFQDLGMYAATSWTVTGLGTPEEVPGLVVTQGFLSTLEARPAMGRGFTREDEDPAHEQTVMLSDGYWQSRFGGDRAVLGRRIVLDGKAHEVIGVLAPSFQFLDRKVSMLAPLRFRRSEVQLISFCCQGIARMKPGITVEQANADVSRMLPMAARKFVVNPGFSSNAFAEARFAPRLRSLKEYLVGDLGSTLWVLMGTVGLVLVIACANVANLMLVRAEGRRPELAVRVALGAPRARIARELLLESVLLGVGGGVAGWGFAAAALRALLALEWVHVPRVQEIGMDPRVLLFTVCVSLVASVVFGLIPVFKYVRPEGVHDLRAGSRSVTGNRERQRTRSALVAVQVALALVLLVGSGLMIRTFQALLHVDPGFSGAEHLETVRVSIPGSLVESPERVARMEEEILRRMSEVGGVERVGAIDSLPLEGGSNDPVYAQDRPSQDGRIPVVRRFKYVSPGYFAAAGSRMIAGRDLTWAEVYQRAPVALVSENLARAFWSEPRAALGKRIRPTLKDDWREVIGVVADVHDDGIEQPAPTTAYWPLLSRNFESQAEFEVRSLTYVIRTTRAGTQALREEIQQAVSKVNASLPAADGKTLGSVYEQSLARSSLALLLLVIAGSMALLLGAVGLYAVISYSVSQRTKEIGIRLALGAVPRVVAGQFVRHGLRMAAFGALGGLAAALGLSRLMRSMLYAVSPADPVTYGVALVVLTLAAVAGSYLPARRAARVDPVKALRAE</sequence>
<dbReference type="GO" id="GO:0022857">
    <property type="term" value="F:transmembrane transporter activity"/>
    <property type="evidence" value="ECO:0007669"/>
    <property type="project" value="TreeGrafter"/>
</dbReference>
<keyword evidence="5 7" id="KW-0472">Membrane</keyword>
<dbReference type="InterPro" id="IPR050250">
    <property type="entry name" value="Macrolide_Exporter_MacB"/>
</dbReference>
<protein>
    <submittedName>
        <fullName evidence="10">ABC transporter permease</fullName>
    </submittedName>
</protein>
<evidence type="ECO:0000259" key="9">
    <source>
        <dbReference type="Pfam" id="PF12704"/>
    </source>
</evidence>
<organism evidence="10 11">
    <name type="scientific">Paludibaculum fermentans</name>
    <dbReference type="NCBI Taxonomy" id="1473598"/>
    <lineage>
        <taxon>Bacteria</taxon>
        <taxon>Pseudomonadati</taxon>
        <taxon>Acidobacteriota</taxon>
        <taxon>Terriglobia</taxon>
        <taxon>Bryobacterales</taxon>
        <taxon>Bryobacteraceae</taxon>
        <taxon>Paludibaculum</taxon>
    </lineage>
</organism>
<feature type="transmembrane region" description="Helical" evidence="7">
    <location>
        <begin position="502"/>
        <end position="522"/>
    </location>
</feature>
<dbReference type="KEGG" id="pfer:IRI77_15050"/>
<feature type="domain" description="ABC3 transporter permease C-terminal" evidence="8">
    <location>
        <begin position="362"/>
        <end position="476"/>
    </location>
</feature>
<feature type="transmembrane region" description="Helical" evidence="7">
    <location>
        <begin position="769"/>
        <end position="792"/>
    </location>
</feature>
<feature type="transmembrane region" description="Helical" evidence="7">
    <location>
        <begin position="410"/>
        <end position="432"/>
    </location>
</feature>
<dbReference type="AlphaFoldDB" id="A0A7S7SN91"/>
<feature type="domain" description="MacB-like periplasmic core" evidence="9">
    <location>
        <begin position="511"/>
        <end position="739"/>
    </location>
</feature>
<keyword evidence="3 7" id="KW-0812">Transmembrane</keyword>
<dbReference type="PANTHER" id="PTHR30572">
    <property type="entry name" value="MEMBRANE COMPONENT OF TRANSPORTER-RELATED"/>
    <property type="match status" value="1"/>
</dbReference>
<evidence type="ECO:0000256" key="2">
    <source>
        <dbReference type="ARBA" id="ARBA00022475"/>
    </source>
</evidence>
<accession>A0A7S7SN91</accession>
<feature type="transmembrane region" description="Helical" evidence="7">
    <location>
        <begin position="828"/>
        <end position="847"/>
    </location>
</feature>
<evidence type="ECO:0000256" key="7">
    <source>
        <dbReference type="SAM" id="Phobius"/>
    </source>
</evidence>
<evidence type="ECO:0000259" key="8">
    <source>
        <dbReference type="Pfam" id="PF02687"/>
    </source>
</evidence>
<evidence type="ECO:0000256" key="3">
    <source>
        <dbReference type="ARBA" id="ARBA00022692"/>
    </source>
</evidence>
<dbReference type="Pfam" id="PF12704">
    <property type="entry name" value="MacB_PCD"/>
    <property type="match status" value="2"/>
</dbReference>